<keyword evidence="2" id="KW-0596">Phosphopantetheine</keyword>
<evidence type="ECO:0000256" key="1">
    <source>
        <dbReference type="ARBA" id="ARBA00001957"/>
    </source>
</evidence>
<dbReference type="Pfam" id="PF00550">
    <property type="entry name" value="PP-binding"/>
    <property type="match status" value="1"/>
</dbReference>
<dbReference type="GO" id="GO:0005886">
    <property type="term" value="C:plasma membrane"/>
    <property type="evidence" value="ECO:0007669"/>
    <property type="project" value="TreeGrafter"/>
</dbReference>
<evidence type="ECO:0000313" key="6">
    <source>
        <dbReference type="Proteomes" id="UP000076925"/>
    </source>
</evidence>
<dbReference type="InterPro" id="IPR020806">
    <property type="entry name" value="PKS_PP-bd"/>
</dbReference>
<comment type="caution">
    <text evidence="5">The sequence shown here is derived from an EMBL/GenBank/DDBJ whole genome shotgun (WGS) entry which is preliminary data.</text>
</comment>
<dbReference type="OrthoDB" id="504230at2"/>
<dbReference type="EMBL" id="ANNX02000031">
    <property type="protein sequence ID" value="KYC39907.1"/>
    <property type="molecule type" value="Genomic_DNA"/>
</dbReference>
<dbReference type="InterPro" id="IPR050091">
    <property type="entry name" value="PKS_NRPS_Biosynth_Enz"/>
</dbReference>
<dbReference type="SUPFAM" id="SSF47336">
    <property type="entry name" value="ACP-like"/>
    <property type="match status" value="1"/>
</dbReference>
<dbReference type="Gene3D" id="3.40.50.1820">
    <property type="entry name" value="alpha/beta hydrolase"/>
    <property type="match status" value="1"/>
</dbReference>
<reference evidence="5 6" key="1">
    <citation type="journal article" date="2013" name="Genome Biol. Evol.">
        <title>Genomes of Stigonematalean cyanobacteria (subsection V) and the evolution of oxygenic photosynthesis from prokaryotes to plastids.</title>
        <authorList>
            <person name="Dagan T."/>
            <person name="Roettger M."/>
            <person name="Stucken K."/>
            <person name="Landan G."/>
            <person name="Koch R."/>
            <person name="Major P."/>
            <person name="Gould S.B."/>
            <person name="Goremykin V.V."/>
            <person name="Rippka R."/>
            <person name="Tandeau de Marsac N."/>
            <person name="Gugger M."/>
            <person name="Lockhart P.J."/>
            <person name="Allen J.F."/>
            <person name="Brune I."/>
            <person name="Maus I."/>
            <person name="Puhler A."/>
            <person name="Martin W.F."/>
        </authorList>
    </citation>
    <scope>NUCLEOTIDE SEQUENCE [LARGE SCALE GENOMIC DNA]</scope>
    <source>
        <strain evidence="5 6">PCC 7110</strain>
    </source>
</reference>
<evidence type="ECO:0000256" key="2">
    <source>
        <dbReference type="ARBA" id="ARBA00022450"/>
    </source>
</evidence>
<dbReference type="InterPro" id="IPR001031">
    <property type="entry name" value="Thioesterase"/>
</dbReference>
<dbReference type="Proteomes" id="UP000076925">
    <property type="component" value="Unassembled WGS sequence"/>
</dbReference>
<dbReference type="RefSeq" id="WP_017747223.1">
    <property type="nucleotide sequence ID" value="NZ_KQ976354.1"/>
</dbReference>
<protein>
    <recommendedName>
        <fullName evidence="4">Carrier domain-containing protein</fullName>
    </recommendedName>
</protein>
<dbReference type="InterPro" id="IPR029058">
    <property type="entry name" value="AB_hydrolase_fold"/>
</dbReference>
<dbReference type="PROSITE" id="PS50075">
    <property type="entry name" value="CARRIER"/>
    <property type="match status" value="1"/>
</dbReference>
<feature type="domain" description="Carrier" evidence="4">
    <location>
        <begin position="33"/>
        <end position="108"/>
    </location>
</feature>
<dbReference type="PANTHER" id="PTHR43775">
    <property type="entry name" value="FATTY ACID SYNTHASE"/>
    <property type="match status" value="1"/>
</dbReference>
<comment type="cofactor">
    <cofactor evidence="1">
        <name>pantetheine 4'-phosphate</name>
        <dbReference type="ChEBI" id="CHEBI:47942"/>
    </cofactor>
</comment>
<dbReference type="GO" id="GO:0005737">
    <property type="term" value="C:cytoplasm"/>
    <property type="evidence" value="ECO:0007669"/>
    <property type="project" value="TreeGrafter"/>
</dbReference>
<dbReference type="SUPFAM" id="SSF53474">
    <property type="entry name" value="alpha/beta-Hydrolases"/>
    <property type="match status" value="1"/>
</dbReference>
<dbReference type="GO" id="GO:0004312">
    <property type="term" value="F:fatty acid synthase activity"/>
    <property type="evidence" value="ECO:0007669"/>
    <property type="project" value="TreeGrafter"/>
</dbReference>
<dbReference type="Pfam" id="PF00975">
    <property type="entry name" value="Thioesterase"/>
    <property type="match status" value="1"/>
</dbReference>
<dbReference type="GO" id="GO:0031177">
    <property type="term" value="F:phosphopantetheine binding"/>
    <property type="evidence" value="ECO:0007669"/>
    <property type="project" value="InterPro"/>
</dbReference>
<evidence type="ECO:0000256" key="3">
    <source>
        <dbReference type="ARBA" id="ARBA00022553"/>
    </source>
</evidence>
<organism evidence="5 6">
    <name type="scientific">Scytonema hofmannii PCC 7110</name>
    <dbReference type="NCBI Taxonomy" id="128403"/>
    <lineage>
        <taxon>Bacteria</taxon>
        <taxon>Bacillati</taxon>
        <taxon>Cyanobacteriota</taxon>
        <taxon>Cyanophyceae</taxon>
        <taxon>Nostocales</taxon>
        <taxon>Scytonemataceae</taxon>
        <taxon>Scytonema</taxon>
    </lineage>
</organism>
<proteinExistence type="predicted"/>
<dbReference type="Gene3D" id="1.10.1200.10">
    <property type="entry name" value="ACP-like"/>
    <property type="match status" value="1"/>
</dbReference>
<name>A0A139X5C4_9CYAN</name>
<evidence type="ECO:0000259" key="4">
    <source>
        <dbReference type="PROSITE" id="PS50075"/>
    </source>
</evidence>
<sequence length="422" mass="48073">MRNPTNSTTKATEIETELSSTKAIEETETSEINSRDEIERQLVQIWEEVLGIQSIGVRDNFFDLGGDSYDAVPLFTQIEKRFGKKLSMATLFKADTVEALAKTIYQEELAVDHQGLTSAKVLTTDFSTVETQDRLNGSWSSLVEIQPNGFKPRLFLIHPLGGEVLCYRQLSLYLGDDQPVYGLQPQGLDGKQPLLTRVEDMASRYIEAIKTFQPQGPYFIGGYSFGGIIAFEMAQQLHSQGEKLGTLIMIDSCRPGFWTLLPFYKRIFLHLRNFVQKGPTYFWQKIGSWCAWGISRLKHKFQFHVNVAERLPETDKHLEILSVNAMAFSEYTYKVYPGQLTLLRTEDRNRDAFFDCVGKIYDPLFGWDDVVTGGIDIDSIPGSHHSLLDEPHVRVVAEKLKFQLESVYNRHEDKASSFIKKV</sequence>
<dbReference type="InterPro" id="IPR036736">
    <property type="entry name" value="ACP-like_sf"/>
</dbReference>
<dbReference type="SMART" id="SM00823">
    <property type="entry name" value="PKS_PP"/>
    <property type="match status" value="1"/>
</dbReference>
<gene>
    <name evidence="5" type="ORF">WA1_28480</name>
</gene>
<dbReference type="PANTHER" id="PTHR43775:SF37">
    <property type="entry name" value="SI:DKEY-61P9.11"/>
    <property type="match status" value="1"/>
</dbReference>
<dbReference type="GO" id="GO:0071770">
    <property type="term" value="P:DIM/DIP cell wall layer assembly"/>
    <property type="evidence" value="ECO:0007669"/>
    <property type="project" value="TreeGrafter"/>
</dbReference>
<keyword evidence="6" id="KW-1185">Reference proteome</keyword>
<dbReference type="FunFam" id="1.10.1200.10:FF:000005">
    <property type="entry name" value="Nonribosomal peptide synthetase 1"/>
    <property type="match status" value="1"/>
</dbReference>
<dbReference type="InterPro" id="IPR009081">
    <property type="entry name" value="PP-bd_ACP"/>
</dbReference>
<dbReference type="GO" id="GO:0006633">
    <property type="term" value="P:fatty acid biosynthetic process"/>
    <property type="evidence" value="ECO:0007669"/>
    <property type="project" value="TreeGrafter"/>
</dbReference>
<evidence type="ECO:0000313" key="5">
    <source>
        <dbReference type="EMBL" id="KYC39907.1"/>
    </source>
</evidence>
<keyword evidence="3" id="KW-0597">Phosphoprotein</keyword>
<dbReference type="STRING" id="128403.WA1_28480"/>
<accession>A0A139X5C4</accession>
<dbReference type="AlphaFoldDB" id="A0A139X5C4"/>